<feature type="domain" description="PCI" evidence="9">
    <location>
        <begin position="225"/>
        <end position="405"/>
    </location>
</feature>
<evidence type="ECO:0000259" key="9">
    <source>
        <dbReference type="PROSITE" id="PS50250"/>
    </source>
</evidence>
<evidence type="ECO:0000256" key="8">
    <source>
        <dbReference type="SAM" id="MobiDB-lite"/>
    </source>
</evidence>
<dbReference type="PANTHER" id="PTHR10758">
    <property type="entry name" value="26S PROTEASOME NON-ATPASE REGULATORY SUBUNIT 3/COP9 SIGNALOSOME COMPLEX SUBUNIT 3"/>
    <property type="match status" value="1"/>
</dbReference>
<dbReference type="EMBL" id="NLAX01000701">
    <property type="protein sequence ID" value="PKS07608.1"/>
    <property type="molecule type" value="Genomic_DNA"/>
</dbReference>
<keyword evidence="11" id="KW-1185">Reference proteome</keyword>
<dbReference type="OrthoDB" id="29061at2759"/>
<dbReference type="Pfam" id="PF22788">
    <property type="entry name" value="COP9_hel_rpt"/>
    <property type="match status" value="1"/>
</dbReference>
<reference evidence="10 11" key="1">
    <citation type="journal article" date="2017" name="G3 (Bethesda)">
        <title>First Draft Genome Sequence of the Pathogenic Fungus Lomentospora prolificans (Formerly Scedosporium prolificans).</title>
        <authorList>
            <person name="Luo R."/>
            <person name="Zimin A."/>
            <person name="Workman R."/>
            <person name="Fan Y."/>
            <person name="Pertea G."/>
            <person name="Grossman N."/>
            <person name="Wear M.P."/>
            <person name="Jia B."/>
            <person name="Miller H."/>
            <person name="Casadevall A."/>
            <person name="Timp W."/>
            <person name="Zhang S.X."/>
            <person name="Salzberg S.L."/>
        </authorList>
    </citation>
    <scope>NUCLEOTIDE SEQUENCE [LARGE SCALE GENOMIC DNA]</scope>
    <source>
        <strain evidence="10 11">JHH-5317</strain>
    </source>
</reference>
<evidence type="ECO:0000256" key="2">
    <source>
        <dbReference type="ARBA" id="ARBA00004496"/>
    </source>
</evidence>
<proteinExistence type="inferred from homology"/>
<comment type="subcellular location">
    <subcellularLocation>
        <location evidence="2">Cytoplasm</location>
    </subcellularLocation>
    <subcellularLocation>
        <location evidence="1">Nucleus</location>
    </subcellularLocation>
</comment>
<dbReference type="Proteomes" id="UP000233524">
    <property type="component" value="Unassembled WGS sequence"/>
</dbReference>
<dbReference type="GO" id="GO:0005737">
    <property type="term" value="C:cytoplasm"/>
    <property type="evidence" value="ECO:0007669"/>
    <property type="project" value="UniProtKB-SubCell"/>
</dbReference>
<evidence type="ECO:0000256" key="7">
    <source>
        <dbReference type="ARBA" id="ARBA00023242"/>
    </source>
</evidence>
<comment type="similarity">
    <text evidence="3">Belongs to the CSN3 family.</text>
</comment>
<accession>A0A2N3N5A1</accession>
<dbReference type="InterPro" id="IPR055089">
    <property type="entry name" value="COP9_N"/>
</dbReference>
<evidence type="ECO:0000256" key="6">
    <source>
        <dbReference type="ARBA" id="ARBA00022790"/>
    </source>
</evidence>
<dbReference type="InterPro" id="IPR050756">
    <property type="entry name" value="CSN3"/>
</dbReference>
<dbReference type="VEuPathDB" id="FungiDB:jhhlp_006214"/>
<evidence type="ECO:0000313" key="10">
    <source>
        <dbReference type="EMBL" id="PKS07608.1"/>
    </source>
</evidence>
<dbReference type="GO" id="GO:0008180">
    <property type="term" value="C:COP9 signalosome"/>
    <property type="evidence" value="ECO:0007669"/>
    <property type="project" value="UniProtKB-KW"/>
</dbReference>
<feature type="region of interest" description="Disordered" evidence="8">
    <location>
        <begin position="454"/>
        <end position="473"/>
    </location>
</feature>
<dbReference type="PROSITE" id="PS50250">
    <property type="entry name" value="PCI"/>
    <property type="match status" value="1"/>
</dbReference>
<evidence type="ECO:0000256" key="4">
    <source>
        <dbReference type="ARBA" id="ARBA00014878"/>
    </source>
</evidence>
<evidence type="ECO:0000313" key="11">
    <source>
        <dbReference type="Proteomes" id="UP000233524"/>
    </source>
</evidence>
<evidence type="ECO:0000256" key="3">
    <source>
        <dbReference type="ARBA" id="ARBA00007084"/>
    </source>
</evidence>
<dbReference type="InParanoid" id="A0A2N3N5A1"/>
<comment type="caution">
    <text evidence="10">The sequence shown here is derived from an EMBL/GenBank/DDBJ whole genome shotgun (WGS) entry which is preliminary data.</text>
</comment>
<dbReference type="AlphaFoldDB" id="A0A2N3N5A1"/>
<sequence>MDHCLSVLRAFPPDSALEKDEAYNTAIRSHLEALDGLLSKHMGNLVSHAEAILSALHPTRHTTSCITMIETVIKTDPKSLSSRTELLDKILQCLLLFDKRQVRYVGAAFRAILEHVLLTKTFSPRIAVDTVVTAILRLDPDGKILTSTHCMLANLAYTTGCLEYARPVMEKSILFFPEPNFKPKLLCDKSLPPCAYVTYATGLSSRLTSTNLLEYDLMRAMMYIQQREWAPALDALEQCISHPTDENAVSTIMLQAFYKWTLVSLLLYGRIIGFPGNPLPGAAAAFDSQGDPYITIDTLFAEENANGLKVHRDRHEARFITDSNLRLVDEVIASFQKWQIVGLGNLYYKISISEIRQLTQSAVTGRSLDTEAEVEDLIKTMITSKMLNATLEPSAFGRPAHLAFLPSPAPIPEAEYATQLEAAARSVAKVTADIEETNTALGRNREYLRYLQKEKKRREKEGDGPRDPAVDFETHIEDEDLMLGIGGTSA</sequence>
<name>A0A2N3N5A1_9PEZI</name>
<keyword evidence="5" id="KW-0963">Cytoplasm</keyword>
<organism evidence="10 11">
    <name type="scientific">Lomentospora prolificans</name>
    <dbReference type="NCBI Taxonomy" id="41688"/>
    <lineage>
        <taxon>Eukaryota</taxon>
        <taxon>Fungi</taxon>
        <taxon>Dikarya</taxon>
        <taxon>Ascomycota</taxon>
        <taxon>Pezizomycotina</taxon>
        <taxon>Sordariomycetes</taxon>
        <taxon>Hypocreomycetidae</taxon>
        <taxon>Microascales</taxon>
        <taxon>Microascaceae</taxon>
        <taxon>Lomentospora</taxon>
    </lineage>
</organism>
<dbReference type="PANTHER" id="PTHR10758:SF1">
    <property type="entry name" value="COP9 SIGNALOSOME COMPLEX SUBUNIT 3"/>
    <property type="match status" value="1"/>
</dbReference>
<dbReference type="GO" id="GO:0006511">
    <property type="term" value="P:ubiquitin-dependent protein catabolic process"/>
    <property type="evidence" value="ECO:0007669"/>
    <property type="project" value="TreeGrafter"/>
</dbReference>
<keyword evidence="7" id="KW-0539">Nucleus</keyword>
<gene>
    <name evidence="10" type="ORF">jhhlp_006214</name>
</gene>
<dbReference type="InterPro" id="IPR000717">
    <property type="entry name" value="PCI_dom"/>
</dbReference>
<evidence type="ECO:0000256" key="1">
    <source>
        <dbReference type="ARBA" id="ARBA00004123"/>
    </source>
</evidence>
<evidence type="ECO:0000256" key="5">
    <source>
        <dbReference type="ARBA" id="ARBA00022490"/>
    </source>
</evidence>
<dbReference type="STRING" id="41688.A0A2N3N5A1"/>
<protein>
    <recommendedName>
        <fullName evidence="4">COP9 signalosome complex subunit 3</fullName>
    </recommendedName>
</protein>
<keyword evidence="6" id="KW-0736">Signalosome</keyword>